<evidence type="ECO:0000259" key="1">
    <source>
        <dbReference type="Pfam" id="PF13456"/>
    </source>
</evidence>
<feature type="domain" description="RNase H type-1" evidence="1">
    <location>
        <begin position="29"/>
        <end position="146"/>
    </location>
</feature>
<dbReference type="InterPro" id="IPR036397">
    <property type="entry name" value="RNaseH_sf"/>
</dbReference>
<dbReference type="Pfam" id="PF13456">
    <property type="entry name" value="RVT_3"/>
    <property type="match status" value="1"/>
</dbReference>
<dbReference type="Gene3D" id="3.30.420.10">
    <property type="entry name" value="Ribonuclease H-like superfamily/Ribonuclease H"/>
    <property type="match status" value="1"/>
</dbReference>
<dbReference type="InterPro" id="IPR012337">
    <property type="entry name" value="RNaseH-like_sf"/>
</dbReference>
<dbReference type="GO" id="GO:0003676">
    <property type="term" value="F:nucleic acid binding"/>
    <property type="evidence" value="ECO:0007669"/>
    <property type="project" value="InterPro"/>
</dbReference>
<protein>
    <submittedName>
        <fullName evidence="2">Ribonuclease h protein</fullName>
    </submittedName>
</protein>
<accession>A0A314LET7</accession>
<dbReference type="SUPFAM" id="SSF53098">
    <property type="entry name" value="Ribonuclease H-like"/>
    <property type="match status" value="1"/>
</dbReference>
<dbReference type="SMR" id="A0A314LET7"/>
<dbReference type="EMBL" id="MJEQ01000051">
    <property type="protein sequence ID" value="OIT40116.1"/>
    <property type="molecule type" value="Genomic_DNA"/>
</dbReference>
<comment type="caution">
    <text evidence="2">The sequence shown here is derived from an EMBL/GenBank/DDBJ whole genome shotgun (WGS) entry which is preliminary data.</text>
</comment>
<proteinExistence type="predicted"/>
<dbReference type="GO" id="GO:0004523">
    <property type="term" value="F:RNA-DNA hybrid ribonuclease activity"/>
    <property type="evidence" value="ECO:0007669"/>
    <property type="project" value="InterPro"/>
</dbReference>
<sequence length="248" mass="27475">MAASQHTHPKKVPLNLKWIPQKPNYYKLNTDGATSSETDADEIGGVIRNHLGAWMVGFAGQVPHVHCITTELHALIKGLSLALEMQLIPLEVETDAHEVITLLDTDNSKYTNLICDCRHLLGMLHNLPVRHAYKEQNGIADQLAKLGIRMQDQAMRQIFVKLPLFVSAQLQADQIGATTQRLVSIQDSQQAASHDRKTCFVSNRVANEVVANTVLAIDRIATTSISNNVFSASICTMVHEHQSPVRNF</sequence>
<dbReference type="InterPro" id="IPR002156">
    <property type="entry name" value="RNaseH_domain"/>
</dbReference>
<dbReference type="Gramene" id="OIT40116">
    <property type="protein sequence ID" value="OIT40116"/>
    <property type="gene ID" value="A4A49_54957"/>
</dbReference>
<reference evidence="2" key="1">
    <citation type="submission" date="2016-11" db="EMBL/GenBank/DDBJ databases">
        <title>The genome of Nicotiana attenuata.</title>
        <authorList>
            <person name="Xu S."/>
            <person name="Brockmoeller T."/>
            <person name="Gaquerel E."/>
            <person name="Navarro A."/>
            <person name="Kuhl H."/>
            <person name="Gase K."/>
            <person name="Ling Z."/>
            <person name="Zhou W."/>
            <person name="Kreitzer C."/>
            <person name="Stanke M."/>
            <person name="Tang H."/>
            <person name="Lyons E."/>
            <person name="Pandey P."/>
            <person name="Pandey S.P."/>
            <person name="Timmermann B."/>
            <person name="Baldwin I.T."/>
        </authorList>
    </citation>
    <scope>NUCLEOTIDE SEQUENCE [LARGE SCALE GENOMIC DNA]</scope>
    <source>
        <strain evidence="2">UT</strain>
    </source>
</reference>
<dbReference type="InterPro" id="IPR044730">
    <property type="entry name" value="RNase_H-like_dom_plant"/>
</dbReference>
<dbReference type="Proteomes" id="UP000187609">
    <property type="component" value="Unassembled WGS sequence"/>
</dbReference>
<dbReference type="InterPro" id="IPR053151">
    <property type="entry name" value="RNase_H-like"/>
</dbReference>
<evidence type="ECO:0000313" key="2">
    <source>
        <dbReference type="EMBL" id="OIT40116.1"/>
    </source>
</evidence>
<keyword evidence="3" id="KW-1185">Reference proteome</keyword>
<dbReference type="AlphaFoldDB" id="A0A314LET7"/>
<dbReference type="PANTHER" id="PTHR47723">
    <property type="entry name" value="OS05G0353850 PROTEIN"/>
    <property type="match status" value="1"/>
</dbReference>
<organism evidence="2 3">
    <name type="scientific">Nicotiana attenuata</name>
    <name type="common">Coyote tobacco</name>
    <dbReference type="NCBI Taxonomy" id="49451"/>
    <lineage>
        <taxon>Eukaryota</taxon>
        <taxon>Viridiplantae</taxon>
        <taxon>Streptophyta</taxon>
        <taxon>Embryophyta</taxon>
        <taxon>Tracheophyta</taxon>
        <taxon>Spermatophyta</taxon>
        <taxon>Magnoliopsida</taxon>
        <taxon>eudicotyledons</taxon>
        <taxon>Gunneridae</taxon>
        <taxon>Pentapetalae</taxon>
        <taxon>asterids</taxon>
        <taxon>lamiids</taxon>
        <taxon>Solanales</taxon>
        <taxon>Solanaceae</taxon>
        <taxon>Nicotianoideae</taxon>
        <taxon>Nicotianeae</taxon>
        <taxon>Nicotiana</taxon>
    </lineage>
</organism>
<evidence type="ECO:0000313" key="3">
    <source>
        <dbReference type="Proteomes" id="UP000187609"/>
    </source>
</evidence>
<name>A0A314LET7_NICAT</name>
<dbReference type="PANTHER" id="PTHR47723:SF23">
    <property type="entry name" value="REVERSE TRANSCRIPTASE-LIKE PROTEIN"/>
    <property type="match status" value="1"/>
</dbReference>
<gene>
    <name evidence="2" type="ORF">A4A49_54957</name>
</gene>
<dbReference type="CDD" id="cd06222">
    <property type="entry name" value="RNase_H_like"/>
    <property type="match status" value="1"/>
</dbReference>